<feature type="signal peptide" evidence="3">
    <location>
        <begin position="1"/>
        <end position="22"/>
    </location>
</feature>
<organism evidence="4">
    <name type="scientific">Oryza sativa subsp. japonica</name>
    <name type="common">Rice</name>
    <dbReference type="NCBI Taxonomy" id="39947"/>
    <lineage>
        <taxon>Eukaryota</taxon>
        <taxon>Viridiplantae</taxon>
        <taxon>Streptophyta</taxon>
        <taxon>Embryophyta</taxon>
        <taxon>Tracheophyta</taxon>
        <taxon>Spermatophyta</taxon>
        <taxon>Magnoliopsida</taxon>
        <taxon>Liliopsida</taxon>
        <taxon>Poales</taxon>
        <taxon>Poaceae</taxon>
        <taxon>BOP clade</taxon>
        <taxon>Oryzoideae</taxon>
        <taxon>Oryzeae</taxon>
        <taxon>Oryzinae</taxon>
        <taxon>Oryza</taxon>
        <taxon>Oryza sativa</taxon>
    </lineage>
</organism>
<accession>B9G7Z8</accession>
<proteinExistence type="predicted"/>
<evidence type="ECO:0000256" key="1">
    <source>
        <dbReference type="SAM" id="MobiDB-lite"/>
    </source>
</evidence>
<sequence>MSLLPFHFFFSLDSPLLPQAAAAQARPAPGRRPAGAPCRRRLGPVVVVLILVVGALFLILGPTGSSSFTMPRIRTEFNEPVHVAVAAPPSAADADASRRQHERRGGQWPSCPTTSASALTARSSCSTSSRRRASPPGLNPGPIPFGGPRKNLPRERAQAAATVAASSNGGQRPTGDIGWRRRRSRAAAVQCAAPWRSPPPADLILAISLRCLVARPSQPPLGSSAPCGPASTPLLCRSASGSTTPQDPVSTSSARECQTFSVASVHPPGAG</sequence>
<feature type="compositionally biased region" description="Low complexity" evidence="1">
    <location>
        <begin position="113"/>
        <end position="128"/>
    </location>
</feature>
<keyword evidence="2" id="KW-0812">Transmembrane</keyword>
<name>B9G7Z8_ORYSJ</name>
<gene>
    <name evidence="4" type="ORF">OsJ_31045</name>
</gene>
<evidence type="ECO:0000256" key="3">
    <source>
        <dbReference type="SAM" id="SignalP"/>
    </source>
</evidence>
<feature type="region of interest" description="Disordered" evidence="1">
    <location>
        <begin position="89"/>
        <end position="181"/>
    </location>
</feature>
<feature type="compositionally biased region" description="Basic and acidic residues" evidence="1">
    <location>
        <begin position="95"/>
        <end position="105"/>
    </location>
</feature>
<dbReference type="Proteomes" id="UP000007752">
    <property type="component" value="Chromosome 10"/>
</dbReference>
<evidence type="ECO:0000313" key="4">
    <source>
        <dbReference type="EMBL" id="EEE50733.1"/>
    </source>
</evidence>
<feature type="compositionally biased region" description="Polar residues" evidence="1">
    <location>
        <begin position="239"/>
        <end position="262"/>
    </location>
</feature>
<reference evidence="4" key="1">
    <citation type="journal article" date="2005" name="PLoS Biol.">
        <title>The genomes of Oryza sativa: a history of duplications.</title>
        <authorList>
            <person name="Yu J."/>
            <person name="Wang J."/>
            <person name="Lin W."/>
            <person name="Li S."/>
            <person name="Li H."/>
            <person name="Zhou J."/>
            <person name="Ni P."/>
            <person name="Dong W."/>
            <person name="Hu S."/>
            <person name="Zeng C."/>
            <person name="Zhang J."/>
            <person name="Zhang Y."/>
            <person name="Li R."/>
            <person name="Xu Z."/>
            <person name="Li S."/>
            <person name="Li X."/>
            <person name="Zheng H."/>
            <person name="Cong L."/>
            <person name="Lin L."/>
            <person name="Yin J."/>
            <person name="Geng J."/>
            <person name="Li G."/>
            <person name="Shi J."/>
            <person name="Liu J."/>
            <person name="Lv H."/>
            <person name="Li J."/>
            <person name="Wang J."/>
            <person name="Deng Y."/>
            <person name="Ran L."/>
            <person name="Shi X."/>
            <person name="Wang X."/>
            <person name="Wu Q."/>
            <person name="Li C."/>
            <person name="Ren X."/>
            <person name="Wang J."/>
            <person name="Wang X."/>
            <person name="Li D."/>
            <person name="Liu D."/>
            <person name="Zhang X."/>
            <person name="Ji Z."/>
            <person name="Zhao W."/>
            <person name="Sun Y."/>
            <person name="Zhang Z."/>
            <person name="Bao J."/>
            <person name="Han Y."/>
            <person name="Dong L."/>
            <person name="Ji J."/>
            <person name="Chen P."/>
            <person name="Wu S."/>
            <person name="Liu J."/>
            <person name="Xiao Y."/>
            <person name="Bu D."/>
            <person name="Tan J."/>
            <person name="Yang L."/>
            <person name="Ye C."/>
            <person name="Zhang J."/>
            <person name="Xu J."/>
            <person name="Zhou Y."/>
            <person name="Yu Y."/>
            <person name="Zhang B."/>
            <person name="Zhuang S."/>
            <person name="Wei H."/>
            <person name="Liu B."/>
            <person name="Lei M."/>
            <person name="Yu H."/>
            <person name="Li Y."/>
            <person name="Xu H."/>
            <person name="Wei S."/>
            <person name="He X."/>
            <person name="Fang L."/>
            <person name="Zhang Z."/>
            <person name="Zhang Y."/>
            <person name="Huang X."/>
            <person name="Su Z."/>
            <person name="Tong W."/>
            <person name="Li J."/>
            <person name="Tong Z."/>
            <person name="Li S."/>
            <person name="Ye J."/>
            <person name="Wang L."/>
            <person name="Fang L."/>
            <person name="Lei T."/>
            <person name="Chen C."/>
            <person name="Chen H."/>
            <person name="Xu Z."/>
            <person name="Li H."/>
            <person name="Huang H."/>
            <person name="Zhang F."/>
            <person name="Xu H."/>
            <person name="Li N."/>
            <person name="Zhao C."/>
            <person name="Li S."/>
            <person name="Dong L."/>
            <person name="Huang Y."/>
            <person name="Li L."/>
            <person name="Xi Y."/>
            <person name="Qi Q."/>
            <person name="Li W."/>
            <person name="Zhang B."/>
            <person name="Hu W."/>
            <person name="Zhang Y."/>
            <person name="Tian X."/>
            <person name="Jiao Y."/>
            <person name="Liang X."/>
            <person name="Jin J."/>
            <person name="Gao L."/>
            <person name="Zheng W."/>
            <person name="Hao B."/>
            <person name="Liu S."/>
            <person name="Wang W."/>
            <person name="Yuan L."/>
            <person name="Cao M."/>
            <person name="McDermott J."/>
            <person name="Samudrala R."/>
            <person name="Wang J."/>
            <person name="Wong G.K."/>
            <person name="Yang H."/>
        </authorList>
    </citation>
    <scope>NUCLEOTIDE SEQUENCE [LARGE SCALE GENOMIC DNA]</scope>
</reference>
<feature type="chain" id="PRO_5002881940" evidence="3">
    <location>
        <begin position="23"/>
        <end position="271"/>
    </location>
</feature>
<dbReference type="AlphaFoldDB" id="B9G7Z8"/>
<feature type="region of interest" description="Disordered" evidence="1">
    <location>
        <begin position="219"/>
        <end position="271"/>
    </location>
</feature>
<keyword evidence="2" id="KW-0472">Membrane</keyword>
<dbReference type="EMBL" id="CM000147">
    <property type="protein sequence ID" value="EEE50733.1"/>
    <property type="molecule type" value="Genomic_DNA"/>
</dbReference>
<feature type="transmembrane region" description="Helical" evidence="2">
    <location>
        <begin position="41"/>
        <end position="60"/>
    </location>
</feature>
<protein>
    <submittedName>
        <fullName evidence="4">Uncharacterized protein</fullName>
    </submittedName>
</protein>
<keyword evidence="2" id="KW-1133">Transmembrane helix</keyword>
<reference evidence="4" key="2">
    <citation type="submission" date="2008-12" db="EMBL/GenBank/DDBJ databases">
        <title>Improved gene annotation of the rice (Oryza sativa) genomes.</title>
        <authorList>
            <person name="Wang J."/>
            <person name="Li R."/>
            <person name="Fan W."/>
            <person name="Huang Q."/>
            <person name="Zhang J."/>
            <person name="Zhou Y."/>
            <person name="Hu Y."/>
            <person name="Zi S."/>
            <person name="Li J."/>
            <person name="Ni P."/>
            <person name="Zheng H."/>
            <person name="Zhang Y."/>
            <person name="Zhao M."/>
            <person name="Hao Q."/>
            <person name="McDermott J."/>
            <person name="Samudrala R."/>
            <person name="Kristiansen K."/>
            <person name="Wong G.K.-S."/>
        </authorList>
    </citation>
    <scope>NUCLEOTIDE SEQUENCE</scope>
</reference>
<keyword evidence="3" id="KW-0732">Signal</keyword>
<evidence type="ECO:0000256" key="2">
    <source>
        <dbReference type="SAM" id="Phobius"/>
    </source>
</evidence>